<name>A0A5M3W415_9ACTN</name>
<sequence length="67" mass="7452">MWSRARAANATPHRMVHGDATHLLLDKPHSAYWLVEEPGNARGAPAHWLARRLPAAGLDLSLYRDVS</sequence>
<evidence type="ECO:0000313" key="1">
    <source>
        <dbReference type="EMBL" id="GES02990.1"/>
    </source>
</evidence>
<gene>
    <name evidence="1" type="ORF">Acor_50560</name>
</gene>
<protein>
    <submittedName>
        <fullName evidence="1">Uncharacterized protein</fullName>
    </submittedName>
</protein>
<comment type="caution">
    <text evidence="1">The sequence shown here is derived from an EMBL/GenBank/DDBJ whole genome shotgun (WGS) entry which is preliminary data.</text>
</comment>
<proteinExistence type="predicted"/>
<dbReference type="RefSeq" id="WP_155339183.1">
    <property type="nucleotide sequence ID" value="NZ_BAAABN010000090.1"/>
</dbReference>
<dbReference type="EMBL" id="BLAD01000063">
    <property type="protein sequence ID" value="GES02990.1"/>
    <property type="molecule type" value="Genomic_DNA"/>
</dbReference>
<organism evidence="1 2">
    <name type="scientific">Acrocarpospora corrugata</name>
    <dbReference type="NCBI Taxonomy" id="35763"/>
    <lineage>
        <taxon>Bacteria</taxon>
        <taxon>Bacillati</taxon>
        <taxon>Actinomycetota</taxon>
        <taxon>Actinomycetes</taxon>
        <taxon>Streptosporangiales</taxon>
        <taxon>Streptosporangiaceae</taxon>
        <taxon>Acrocarpospora</taxon>
    </lineage>
</organism>
<accession>A0A5M3W415</accession>
<dbReference type="AlphaFoldDB" id="A0A5M3W415"/>
<dbReference type="Proteomes" id="UP000334990">
    <property type="component" value="Unassembled WGS sequence"/>
</dbReference>
<evidence type="ECO:0000313" key="2">
    <source>
        <dbReference type="Proteomes" id="UP000334990"/>
    </source>
</evidence>
<keyword evidence="2" id="KW-1185">Reference proteome</keyword>
<reference evidence="1 2" key="1">
    <citation type="submission" date="2019-10" db="EMBL/GenBank/DDBJ databases">
        <title>Whole genome shotgun sequence of Acrocarpospora corrugata NBRC 13972.</title>
        <authorList>
            <person name="Ichikawa N."/>
            <person name="Kimura A."/>
            <person name="Kitahashi Y."/>
            <person name="Komaki H."/>
            <person name="Oguchi A."/>
        </authorList>
    </citation>
    <scope>NUCLEOTIDE SEQUENCE [LARGE SCALE GENOMIC DNA]</scope>
    <source>
        <strain evidence="1 2">NBRC 13972</strain>
    </source>
</reference>